<dbReference type="InterPro" id="IPR022929">
    <property type="entry name" value="Put_MntP"/>
</dbReference>
<evidence type="ECO:0000256" key="2">
    <source>
        <dbReference type="ARBA" id="ARBA00022475"/>
    </source>
</evidence>
<feature type="transmembrane region" description="Helical" evidence="8">
    <location>
        <begin position="70"/>
        <end position="89"/>
    </location>
</feature>
<evidence type="ECO:0000313" key="10">
    <source>
        <dbReference type="Proteomes" id="UP000824029"/>
    </source>
</evidence>
<name>A0A9D2DLK8_9ACTN</name>
<evidence type="ECO:0000256" key="3">
    <source>
        <dbReference type="ARBA" id="ARBA00022692"/>
    </source>
</evidence>
<dbReference type="GO" id="GO:0005384">
    <property type="term" value="F:manganese ion transmembrane transporter activity"/>
    <property type="evidence" value="ECO:0007669"/>
    <property type="project" value="UniProtKB-UniRule"/>
</dbReference>
<keyword evidence="4 8" id="KW-1133">Transmembrane helix</keyword>
<keyword evidence="5 8" id="KW-0406">Ion transport</keyword>
<evidence type="ECO:0000256" key="6">
    <source>
        <dbReference type="ARBA" id="ARBA00023136"/>
    </source>
</evidence>
<organism evidence="9 10">
    <name type="scientific">Candidatus Olsenella stercoravium</name>
    <dbReference type="NCBI Taxonomy" id="2838713"/>
    <lineage>
        <taxon>Bacteria</taxon>
        <taxon>Bacillati</taxon>
        <taxon>Actinomycetota</taxon>
        <taxon>Coriobacteriia</taxon>
        <taxon>Coriobacteriales</taxon>
        <taxon>Atopobiaceae</taxon>
        <taxon>Olsenella</taxon>
    </lineage>
</organism>
<dbReference type="Pfam" id="PF02659">
    <property type="entry name" value="Mntp"/>
    <property type="match status" value="1"/>
</dbReference>
<comment type="similarity">
    <text evidence="8">Belongs to the MntP (TC 9.B.29) family.</text>
</comment>
<dbReference type="EMBL" id="DXBZ01000169">
    <property type="protein sequence ID" value="HIZ19212.1"/>
    <property type="molecule type" value="Genomic_DNA"/>
</dbReference>
<evidence type="ECO:0000256" key="1">
    <source>
        <dbReference type="ARBA" id="ARBA00022448"/>
    </source>
</evidence>
<evidence type="ECO:0000256" key="8">
    <source>
        <dbReference type="HAMAP-Rule" id="MF_01521"/>
    </source>
</evidence>
<keyword evidence="7 8" id="KW-0464">Manganese</keyword>
<proteinExistence type="inferred from homology"/>
<keyword evidence="1 8" id="KW-0813">Transport</keyword>
<keyword evidence="2 8" id="KW-1003">Cell membrane</keyword>
<feature type="transmembrane region" description="Helical" evidence="8">
    <location>
        <begin position="6"/>
        <end position="26"/>
    </location>
</feature>
<dbReference type="PANTHER" id="PTHR35529:SF1">
    <property type="entry name" value="MANGANESE EFFLUX PUMP MNTP-RELATED"/>
    <property type="match status" value="1"/>
</dbReference>
<comment type="function">
    <text evidence="8">Probably functions as a manganese efflux pump.</text>
</comment>
<feature type="transmembrane region" description="Helical" evidence="8">
    <location>
        <begin position="167"/>
        <end position="184"/>
    </location>
</feature>
<evidence type="ECO:0000256" key="4">
    <source>
        <dbReference type="ARBA" id="ARBA00022989"/>
    </source>
</evidence>
<feature type="transmembrane region" description="Helical" evidence="8">
    <location>
        <begin position="38"/>
        <end position="58"/>
    </location>
</feature>
<dbReference type="AlphaFoldDB" id="A0A9D2DLK8"/>
<feature type="transmembrane region" description="Helical" evidence="8">
    <location>
        <begin position="134"/>
        <end position="155"/>
    </location>
</feature>
<dbReference type="GO" id="GO:0005886">
    <property type="term" value="C:plasma membrane"/>
    <property type="evidence" value="ECO:0007669"/>
    <property type="project" value="UniProtKB-SubCell"/>
</dbReference>
<comment type="caution">
    <text evidence="9">The sequence shown here is derived from an EMBL/GenBank/DDBJ whole genome shotgun (WGS) entry which is preliminary data.</text>
</comment>
<accession>A0A9D2DLK8</accession>
<dbReference type="InterPro" id="IPR003810">
    <property type="entry name" value="Mntp/YtaF"/>
</dbReference>
<reference evidence="9" key="2">
    <citation type="submission" date="2021-04" db="EMBL/GenBank/DDBJ databases">
        <authorList>
            <person name="Gilroy R."/>
        </authorList>
    </citation>
    <scope>NUCLEOTIDE SEQUENCE</scope>
    <source>
        <strain evidence="9">ChiHecolR3B27-1887</strain>
    </source>
</reference>
<reference evidence="9" key="1">
    <citation type="journal article" date="2021" name="PeerJ">
        <title>Extensive microbial diversity within the chicken gut microbiome revealed by metagenomics and culture.</title>
        <authorList>
            <person name="Gilroy R."/>
            <person name="Ravi A."/>
            <person name="Getino M."/>
            <person name="Pursley I."/>
            <person name="Horton D.L."/>
            <person name="Alikhan N.F."/>
            <person name="Baker D."/>
            <person name="Gharbi K."/>
            <person name="Hall N."/>
            <person name="Watson M."/>
            <person name="Adriaenssens E.M."/>
            <person name="Foster-Nyarko E."/>
            <person name="Jarju S."/>
            <person name="Secka A."/>
            <person name="Antonio M."/>
            <person name="Oren A."/>
            <person name="Chaudhuri R.R."/>
            <person name="La Ragione R."/>
            <person name="Hildebrand F."/>
            <person name="Pallen M.J."/>
        </authorList>
    </citation>
    <scope>NUCLEOTIDE SEQUENCE</scope>
    <source>
        <strain evidence="9">ChiHecolR3B27-1887</strain>
    </source>
</reference>
<protein>
    <recommendedName>
        <fullName evidence="8">Putative manganese efflux pump MntP</fullName>
    </recommendedName>
</protein>
<dbReference type="HAMAP" id="MF_01521">
    <property type="entry name" value="MntP_pump"/>
    <property type="match status" value="1"/>
</dbReference>
<keyword evidence="3 8" id="KW-0812">Transmembrane</keyword>
<evidence type="ECO:0000256" key="5">
    <source>
        <dbReference type="ARBA" id="ARBA00023065"/>
    </source>
</evidence>
<evidence type="ECO:0000256" key="7">
    <source>
        <dbReference type="ARBA" id="ARBA00023211"/>
    </source>
</evidence>
<dbReference type="Proteomes" id="UP000824029">
    <property type="component" value="Unassembled WGS sequence"/>
</dbReference>
<dbReference type="PANTHER" id="PTHR35529">
    <property type="entry name" value="MANGANESE EFFLUX PUMP MNTP-RELATED"/>
    <property type="match status" value="1"/>
</dbReference>
<comment type="subcellular location">
    <subcellularLocation>
        <location evidence="8">Cell membrane</location>
        <topology evidence="8">Multi-pass membrane protein</topology>
    </subcellularLocation>
</comment>
<feature type="transmembrane region" description="Helical" evidence="8">
    <location>
        <begin position="109"/>
        <end position="128"/>
    </location>
</feature>
<gene>
    <name evidence="8" type="primary">mntP</name>
    <name evidence="9" type="ORF">IAA22_08920</name>
</gene>
<keyword evidence="6 8" id="KW-0472">Membrane</keyword>
<sequence>MGIAELLLIAVGLSMDAFAVSICRGLGMRRLNLRTAAVLALFFGGFQALMPLIGWALGSQFMWLIGPVDHWVAFVLLAFIGGKMLWGAFREEGEDGGCEDTSAIDLREFLVLAVATSIDALAAGISFAALNVDIVASVSLIGAITFALSLAGVAVGHFFGARYEKPASVVGGVVLILIGLKVLLEHLGVLAA</sequence>
<evidence type="ECO:0000313" key="9">
    <source>
        <dbReference type="EMBL" id="HIZ19212.1"/>
    </source>
</evidence>